<keyword evidence="2 6" id="KW-0288">FMN</keyword>
<organism evidence="9 10">
    <name type="scientific">Lysinibacillus alkalisoli</name>
    <dbReference type="NCBI Taxonomy" id="1911548"/>
    <lineage>
        <taxon>Bacteria</taxon>
        <taxon>Bacillati</taxon>
        <taxon>Bacillota</taxon>
        <taxon>Bacilli</taxon>
        <taxon>Bacillales</taxon>
        <taxon>Bacillaceae</taxon>
        <taxon>Lysinibacillus</taxon>
    </lineage>
</organism>
<comment type="similarity">
    <text evidence="5">Belongs to the NtaA/SnaA/DszA monooxygenase family.</text>
</comment>
<evidence type="ECO:0000256" key="3">
    <source>
        <dbReference type="ARBA" id="ARBA00023002"/>
    </source>
</evidence>
<evidence type="ECO:0000256" key="7">
    <source>
        <dbReference type="SAM" id="MobiDB-lite"/>
    </source>
</evidence>
<dbReference type="GO" id="GO:0016705">
    <property type="term" value="F:oxidoreductase activity, acting on paired donors, with incorporation or reduction of molecular oxygen"/>
    <property type="evidence" value="ECO:0007669"/>
    <property type="project" value="InterPro"/>
</dbReference>
<dbReference type="Proteomes" id="UP000616608">
    <property type="component" value="Unassembled WGS sequence"/>
</dbReference>
<comment type="caution">
    <text evidence="9">The sequence shown here is derived from an EMBL/GenBank/DDBJ whole genome shotgun (WGS) entry which is preliminary data.</text>
</comment>
<evidence type="ECO:0000259" key="8">
    <source>
        <dbReference type="Pfam" id="PF00296"/>
    </source>
</evidence>
<evidence type="ECO:0000313" key="9">
    <source>
        <dbReference type="EMBL" id="GGG10835.1"/>
    </source>
</evidence>
<feature type="domain" description="Luciferase-like" evidence="8">
    <location>
        <begin position="24"/>
        <end position="394"/>
    </location>
</feature>
<dbReference type="InterPro" id="IPR011251">
    <property type="entry name" value="Luciferase-like_dom"/>
</dbReference>
<protein>
    <submittedName>
        <fullName evidence="9">N5,N10-methylene tetrahydromethanopterin reductase</fullName>
    </submittedName>
</protein>
<dbReference type="PANTHER" id="PTHR30011">
    <property type="entry name" value="ALKANESULFONATE MONOOXYGENASE-RELATED"/>
    <property type="match status" value="1"/>
</dbReference>
<feature type="binding site" evidence="6">
    <location>
        <position position="105"/>
    </location>
    <ligand>
        <name>FMN</name>
        <dbReference type="ChEBI" id="CHEBI:58210"/>
    </ligand>
</feature>
<dbReference type="InterPro" id="IPR036661">
    <property type="entry name" value="Luciferase-like_sf"/>
</dbReference>
<feature type="binding site" evidence="6">
    <location>
        <position position="155"/>
    </location>
    <ligand>
        <name>FMN</name>
        <dbReference type="ChEBI" id="CHEBI:58210"/>
    </ligand>
</feature>
<feature type="binding site" evidence="6">
    <location>
        <position position="227"/>
    </location>
    <ligand>
        <name>FMN</name>
        <dbReference type="ChEBI" id="CHEBI:58210"/>
    </ligand>
</feature>
<dbReference type="AlphaFoldDB" id="A0A917D403"/>
<keyword evidence="3" id="KW-0560">Oxidoreductase</keyword>
<feature type="region of interest" description="Disordered" evidence="7">
    <location>
        <begin position="1"/>
        <end position="29"/>
    </location>
</feature>
<keyword evidence="10" id="KW-1185">Reference proteome</keyword>
<dbReference type="InterPro" id="IPR016215">
    <property type="entry name" value="NTA_MOA"/>
</dbReference>
<keyword evidence="4" id="KW-0503">Monooxygenase</keyword>
<name>A0A917D403_9BACI</name>
<evidence type="ECO:0000256" key="1">
    <source>
        <dbReference type="ARBA" id="ARBA00022630"/>
    </source>
</evidence>
<dbReference type="Pfam" id="PF00296">
    <property type="entry name" value="Bac_luciferase"/>
    <property type="match status" value="1"/>
</dbReference>
<feature type="binding site" evidence="6">
    <location>
        <position position="59"/>
    </location>
    <ligand>
        <name>FMN</name>
        <dbReference type="ChEBI" id="CHEBI:58210"/>
    </ligand>
</feature>
<gene>
    <name evidence="9" type="ORF">GCM10007425_01390</name>
</gene>
<feature type="binding site" evidence="6">
    <location>
        <position position="228"/>
    </location>
    <ligand>
        <name>FMN</name>
        <dbReference type="ChEBI" id="CHEBI:58210"/>
    </ligand>
</feature>
<reference evidence="9" key="1">
    <citation type="journal article" date="2014" name="Int. J. Syst. Evol. Microbiol.">
        <title>Complete genome sequence of Corynebacterium casei LMG S-19264T (=DSM 44701T), isolated from a smear-ripened cheese.</title>
        <authorList>
            <consortium name="US DOE Joint Genome Institute (JGI-PGF)"/>
            <person name="Walter F."/>
            <person name="Albersmeier A."/>
            <person name="Kalinowski J."/>
            <person name="Ruckert C."/>
        </authorList>
    </citation>
    <scope>NUCLEOTIDE SEQUENCE</scope>
    <source>
        <strain evidence="9">CGMCC 1.15760</strain>
    </source>
</reference>
<dbReference type="InterPro" id="IPR051260">
    <property type="entry name" value="Diverse_substr_monoxygenases"/>
</dbReference>
<accession>A0A917D403</accession>
<evidence type="ECO:0000256" key="5">
    <source>
        <dbReference type="ARBA" id="ARBA00033748"/>
    </source>
</evidence>
<dbReference type="PANTHER" id="PTHR30011:SF16">
    <property type="entry name" value="C2H2 FINGER DOMAIN TRANSCRIPTION FACTOR (EUROFUNG)-RELATED"/>
    <property type="match status" value="1"/>
</dbReference>
<proteinExistence type="inferred from homology"/>
<evidence type="ECO:0000256" key="6">
    <source>
        <dbReference type="PIRSR" id="PIRSR000337-1"/>
    </source>
</evidence>
<dbReference type="SUPFAM" id="SSF51679">
    <property type="entry name" value="Bacterial luciferase-like"/>
    <property type="match status" value="1"/>
</dbReference>
<evidence type="ECO:0000313" key="10">
    <source>
        <dbReference type="Proteomes" id="UP000616608"/>
    </source>
</evidence>
<keyword evidence="1 6" id="KW-0285">Flavoprotein</keyword>
<dbReference type="CDD" id="cd01095">
    <property type="entry name" value="Nitrilotriacetate_monoxgenase"/>
    <property type="match status" value="1"/>
</dbReference>
<dbReference type="NCBIfam" id="TIGR03860">
    <property type="entry name" value="FMN_nitrolo"/>
    <property type="match status" value="1"/>
</dbReference>
<reference evidence="9" key="2">
    <citation type="submission" date="2020-09" db="EMBL/GenBank/DDBJ databases">
        <authorList>
            <person name="Sun Q."/>
            <person name="Zhou Y."/>
        </authorList>
    </citation>
    <scope>NUCLEOTIDE SEQUENCE</scope>
    <source>
        <strain evidence="9">CGMCC 1.15760</strain>
    </source>
</reference>
<dbReference type="GO" id="GO:0004497">
    <property type="term" value="F:monooxygenase activity"/>
    <property type="evidence" value="ECO:0007669"/>
    <property type="project" value="UniProtKB-KW"/>
</dbReference>
<sequence length="462" mass="51699">MTKKQIHLNGFTQNSASPHAAGLWRHPEHQGKEHGTLAYWTNLAKTLERGKFDALFLADVIGVYDVYQGSNQAALAQAVQVPAHDPLLAVSAMAQATEKLGFAITASATYIQPYQLARQYSTLDHLTNGRIGWNIVTSYLESEAVNLGLSGLIPHDERYDRAEEYLDVVYKLWEQSWDDDAVVQDTQYIDPTKVREIAHEGKYFNVPGLHLIEPSKQRTPLLFQAGSSERGREFAAKHAEGIFTNTQNQKNAVAELQAFIADITERLHKYGRKREDVKIIPAVVPIIGATEEEAYAKLEEYKSYVDYDGAAALLSGHSGVDFSKLDPDQYVENLPSQAMQSRLQSYTSDNVDYRWTVRDAVLYHGLTNGSEVIVGTPSQIADRLEVLSQEGGADGFNIRQVVNPASFEEFVDTVVPELQKRGIYRTDYEGDTLREHYLGQGQVRLKDNHYGKQLRIGGEVHA</sequence>
<dbReference type="RefSeq" id="WP_188613091.1">
    <property type="nucleotide sequence ID" value="NZ_BMJT01000001.1"/>
</dbReference>
<dbReference type="PIRSF" id="PIRSF000337">
    <property type="entry name" value="NTA_MOA"/>
    <property type="match status" value="1"/>
</dbReference>
<feature type="binding site" evidence="6">
    <location>
        <position position="159"/>
    </location>
    <ligand>
        <name>FMN</name>
        <dbReference type="ChEBI" id="CHEBI:58210"/>
    </ligand>
</feature>
<evidence type="ECO:0000256" key="4">
    <source>
        <dbReference type="ARBA" id="ARBA00023033"/>
    </source>
</evidence>
<evidence type="ECO:0000256" key="2">
    <source>
        <dbReference type="ARBA" id="ARBA00022643"/>
    </source>
</evidence>
<dbReference type="Gene3D" id="3.20.20.30">
    <property type="entry name" value="Luciferase-like domain"/>
    <property type="match status" value="1"/>
</dbReference>
<dbReference type="EMBL" id="BMJT01000001">
    <property type="protein sequence ID" value="GGG10835.1"/>
    <property type="molecule type" value="Genomic_DNA"/>
</dbReference>